<dbReference type="GO" id="GO:0071897">
    <property type="term" value="P:DNA biosynthetic process"/>
    <property type="evidence" value="ECO:0007669"/>
    <property type="project" value="UniProtKB-ARBA"/>
</dbReference>
<protein>
    <recommendedName>
        <fullName evidence="3">DNA-directed DNA polymerase</fullName>
    </recommendedName>
</protein>
<proteinExistence type="predicted"/>
<dbReference type="InterPro" id="IPR044925">
    <property type="entry name" value="His-Me_finger_sf"/>
</dbReference>
<dbReference type="EMBL" id="VUJU01011826">
    <property type="protein sequence ID" value="KAF0709819.1"/>
    <property type="molecule type" value="Genomic_DNA"/>
</dbReference>
<dbReference type="PANTHER" id="PTHR31511">
    <property type="entry name" value="PROTEIN CBG23764"/>
    <property type="match status" value="1"/>
</dbReference>
<accession>A0A6G0VTV6</accession>
<sequence length="897" mass="107205">MIYLLIIGRRKPNKGNGENIITKELKLKEFKKVKQSIYIEKRLEIIFELTSEEKNYWLTGIPFKFHEDIIVLSNKKQSVNKYKPTYYEDNFKNRYTQFKIENEYGAKDLSSFMNDVKKPVLSLIKKWLTKHNAIKVNLCVIGTYEKDRIMNSPEIESKYLQTTNYEIFLKSNMDEIYINMKDKILYEHERVSDNLRGSNWVLQSIDILNIAINKYDPIRGSTYIRTPDKIAKKKSTVNLIYTYLEIIRKEYENILNEVKIEYPMAVCKIPGFVGNVNKKNLNEGGLSINVYHHDEFYKINPLSVTKNEKRVHIDLLLLKNEDNTHYILIKKLWSLIRNQITKDHKKRYLCGMCLNSFQTELKLSNHKNYCQSNKVARITLPYKNKFIRFKNYNHKMKVPFVIYADFESIITQINYKKEKEKYSTIKIQKHIAISFVYFIVRDHDHLTGLYRGAAHNRCNLNYKVPKFIPVFFYNFSGYDSHLLVRELGNDTDNIDLIPNNEENYISFSKKIQYSTKNIELRFLDSYKFLSNSLSELAKSLKLCNFKILKKWFQKKVPGNLTELQKVYLFRLLTKKLAFPYDYMNSVDKYKEIKLPPKKSFYNLLNNKHISDDEYHYATEIWKYFNIKNLKEFNMLYNIIDVILLADIMEYFREKSLKTYGLDPAWYYTTPGFAWDCMLKTTEQNIELLTDIDMLLMFERAKRGGLSQCLNRYSEANNKYMGKKFNENKESTYIQYLDANNLYGDAMSKHLPYGRFKWVKPIYFNANIILKMKDNQKKGYLFEVDLIYPKELHTKHNDLPYCPENIIDNQKLPKLFTTLYDKNNYVIHYSNLQQALRAGLRLKKIHRVIEFRQSDWMKIYIDKNTELRQMATNYFDIQFYKTMNNSVFGRTMMDVRKH</sequence>
<reference evidence="1 2" key="1">
    <citation type="submission" date="2019-08" db="EMBL/GenBank/DDBJ databases">
        <title>Whole genome of Aphis craccivora.</title>
        <authorList>
            <person name="Voronova N.V."/>
            <person name="Shulinski R.S."/>
            <person name="Bandarenka Y.V."/>
            <person name="Zhorov D.G."/>
            <person name="Warner D."/>
        </authorList>
    </citation>
    <scope>NUCLEOTIDE SEQUENCE [LARGE SCALE GENOMIC DNA]</scope>
    <source>
        <strain evidence="1">180601</strain>
        <tissue evidence="1">Whole Body</tissue>
    </source>
</reference>
<dbReference type="AlphaFoldDB" id="A0A6G0VTV6"/>
<feature type="non-terminal residue" evidence="1">
    <location>
        <position position="897"/>
    </location>
</feature>
<organism evidence="1 2">
    <name type="scientific">Aphis craccivora</name>
    <name type="common">Cowpea aphid</name>
    <dbReference type="NCBI Taxonomy" id="307492"/>
    <lineage>
        <taxon>Eukaryota</taxon>
        <taxon>Metazoa</taxon>
        <taxon>Ecdysozoa</taxon>
        <taxon>Arthropoda</taxon>
        <taxon>Hexapoda</taxon>
        <taxon>Insecta</taxon>
        <taxon>Pterygota</taxon>
        <taxon>Neoptera</taxon>
        <taxon>Paraneoptera</taxon>
        <taxon>Hemiptera</taxon>
        <taxon>Sternorrhyncha</taxon>
        <taxon>Aphidomorpha</taxon>
        <taxon>Aphidoidea</taxon>
        <taxon>Aphididae</taxon>
        <taxon>Aphidini</taxon>
        <taxon>Aphis</taxon>
        <taxon>Aphis</taxon>
    </lineage>
</organism>
<evidence type="ECO:0008006" key="3">
    <source>
        <dbReference type="Google" id="ProtNLM"/>
    </source>
</evidence>
<dbReference type="OrthoDB" id="8191949at2759"/>
<dbReference type="Proteomes" id="UP000478052">
    <property type="component" value="Unassembled WGS sequence"/>
</dbReference>
<evidence type="ECO:0000313" key="1">
    <source>
        <dbReference type="EMBL" id="KAF0709819.1"/>
    </source>
</evidence>
<evidence type="ECO:0000313" key="2">
    <source>
        <dbReference type="Proteomes" id="UP000478052"/>
    </source>
</evidence>
<dbReference type="InterPro" id="IPR043502">
    <property type="entry name" value="DNA/RNA_pol_sf"/>
</dbReference>
<name>A0A6G0VTV6_APHCR</name>
<dbReference type="SUPFAM" id="SSF54060">
    <property type="entry name" value="His-Me finger endonucleases"/>
    <property type="match status" value="1"/>
</dbReference>
<keyword evidence="2" id="KW-1185">Reference proteome</keyword>
<gene>
    <name evidence="1" type="ORF">FWK35_00030838</name>
</gene>
<dbReference type="PANTHER" id="PTHR31511:SF12">
    <property type="entry name" value="RHO TERMINATION FACTOR N-TERMINAL DOMAIN-CONTAINING PROTEIN"/>
    <property type="match status" value="1"/>
</dbReference>
<dbReference type="SUPFAM" id="SSF56672">
    <property type="entry name" value="DNA/RNA polymerases"/>
    <property type="match status" value="1"/>
</dbReference>
<comment type="caution">
    <text evidence="1">The sequence shown here is derived from an EMBL/GenBank/DDBJ whole genome shotgun (WGS) entry which is preliminary data.</text>
</comment>